<feature type="domain" description="HNH nuclease" evidence="1">
    <location>
        <begin position="43"/>
        <end position="90"/>
    </location>
</feature>
<keyword evidence="3" id="KW-0540">Nuclease</keyword>
<feature type="domain" description="ABC-three component systems C-terminal" evidence="2">
    <location>
        <begin position="118"/>
        <end position="252"/>
    </location>
</feature>
<dbReference type="Proteomes" id="UP000630805">
    <property type="component" value="Unassembled WGS sequence"/>
</dbReference>
<dbReference type="InterPro" id="IPR003615">
    <property type="entry name" value="HNH_nuc"/>
</dbReference>
<dbReference type="Pfam" id="PF13391">
    <property type="entry name" value="HNH_2"/>
    <property type="match status" value="1"/>
</dbReference>
<evidence type="ECO:0000313" key="3">
    <source>
        <dbReference type="EMBL" id="NVO56028.1"/>
    </source>
</evidence>
<keyword evidence="4" id="KW-1185">Reference proteome</keyword>
<keyword evidence="3" id="KW-0255">Endonuclease</keyword>
<dbReference type="InterPro" id="IPR046921">
    <property type="entry name" value="ABC-3C_CTD11"/>
</dbReference>
<proteinExistence type="predicted"/>
<name>A0ABX2PPR6_9RHOB</name>
<dbReference type="GO" id="GO:0004519">
    <property type="term" value="F:endonuclease activity"/>
    <property type="evidence" value="ECO:0007669"/>
    <property type="project" value="UniProtKB-KW"/>
</dbReference>
<comment type="caution">
    <text evidence="3">The sequence shown here is derived from an EMBL/GenBank/DDBJ whole genome shotgun (WGS) entry which is preliminary data.</text>
</comment>
<evidence type="ECO:0000259" key="1">
    <source>
        <dbReference type="Pfam" id="PF13391"/>
    </source>
</evidence>
<evidence type="ECO:0000259" key="2">
    <source>
        <dbReference type="Pfam" id="PF20277"/>
    </source>
</evidence>
<evidence type="ECO:0000313" key="4">
    <source>
        <dbReference type="Proteomes" id="UP000630805"/>
    </source>
</evidence>
<reference evidence="3 4" key="1">
    <citation type="submission" date="2020-06" db="EMBL/GenBank/DDBJ databases">
        <authorList>
            <person name="Cao W.R."/>
        </authorList>
    </citation>
    <scope>NUCLEOTIDE SEQUENCE [LARGE SCALE GENOMIC DNA]</scope>
    <source>
        <strain evidence="3 4">B1Z28</strain>
    </source>
</reference>
<dbReference type="RefSeq" id="WP_176864065.1">
    <property type="nucleotide sequence ID" value="NZ_JABXWT010000003.1"/>
</dbReference>
<accession>A0ABX2PPR6</accession>
<protein>
    <submittedName>
        <fullName evidence="3">HNH endonuclease</fullName>
    </submittedName>
</protein>
<gene>
    <name evidence="3" type="ORF">HW561_09535</name>
</gene>
<organism evidence="3 4">
    <name type="scientific">Ruegeria haliotis</name>
    <dbReference type="NCBI Taxonomy" id="2747601"/>
    <lineage>
        <taxon>Bacteria</taxon>
        <taxon>Pseudomonadati</taxon>
        <taxon>Pseudomonadota</taxon>
        <taxon>Alphaproteobacteria</taxon>
        <taxon>Rhodobacterales</taxon>
        <taxon>Roseobacteraceae</taxon>
        <taxon>Ruegeria</taxon>
    </lineage>
</organism>
<dbReference type="Pfam" id="PF20277">
    <property type="entry name" value="CTD11"/>
    <property type="match status" value="1"/>
</dbReference>
<dbReference type="EMBL" id="JABXWT010000003">
    <property type="protein sequence ID" value="NVO56028.1"/>
    <property type="molecule type" value="Genomic_DNA"/>
</dbReference>
<keyword evidence="3" id="KW-0378">Hydrolase</keyword>
<sequence>MSNKRRNLSNAQQLALISQVDRVCPLDAEPLFYTKGQKSYKNYEIAHIYPLNPTPSEETLLQYEERLGKDVNDEDNLIPLCSLCHTQYDKPRTIEEYRELVAIKKRAMERSGQEQLWKKHHIEEGILEIVDAIYSDADEDIEAEIIFTSVKVDEKLNDSISKPTRRKIKSNVSYYYTFVREKLALLDLAGDCTSEIISSQVKTFYLTQKSKGVSQQAVFENIVNWLDAKTKSETKDAAEIIASFFIQNCEVFE</sequence>